<proteinExistence type="predicted"/>
<gene>
    <name evidence="1" type="ORF">g.1982</name>
</gene>
<feature type="non-terminal residue" evidence="1">
    <location>
        <position position="1"/>
    </location>
</feature>
<protein>
    <submittedName>
        <fullName evidence="1">Uncharacterized protein</fullName>
    </submittedName>
</protein>
<dbReference type="AlphaFoldDB" id="A0A1B6H5L7"/>
<organism evidence="1">
    <name type="scientific">Homalodisca liturata</name>
    <dbReference type="NCBI Taxonomy" id="320908"/>
    <lineage>
        <taxon>Eukaryota</taxon>
        <taxon>Metazoa</taxon>
        <taxon>Ecdysozoa</taxon>
        <taxon>Arthropoda</taxon>
        <taxon>Hexapoda</taxon>
        <taxon>Insecta</taxon>
        <taxon>Pterygota</taxon>
        <taxon>Neoptera</taxon>
        <taxon>Paraneoptera</taxon>
        <taxon>Hemiptera</taxon>
        <taxon>Auchenorrhyncha</taxon>
        <taxon>Membracoidea</taxon>
        <taxon>Cicadellidae</taxon>
        <taxon>Cicadellinae</taxon>
        <taxon>Proconiini</taxon>
        <taxon>Homalodisca</taxon>
    </lineage>
</organism>
<name>A0A1B6H5L7_9HEMI</name>
<feature type="non-terminal residue" evidence="1">
    <location>
        <position position="107"/>
    </location>
</feature>
<evidence type="ECO:0000313" key="1">
    <source>
        <dbReference type="EMBL" id="JAS69957.1"/>
    </source>
</evidence>
<reference evidence="1" key="1">
    <citation type="submission" date="2015-11" db="EMBL/GenBank/DDBJ databases">
        <title>De novo transcriptome assembly of four potential Pierce s Disease insect vectors from Arizona vineyards.</title>
        <authorList>
            <person name="Tassone E.E."/>
        </authorList>
    </citation>
    <scope>NUCLEOTIDE SEQUENCE</scope>
</reference>
<sequence length="107" mass="12505">WITNNLIKEIRNRDKLSKQLKRQPFNPLALMAFKNCRNRVNSLVKSAKENYYRNKIILAKGNARELWKNLGEFMGTSKSKETFPVEHFLSGNTRCETDNILEAADQF</sequence>
<accession>A0A1B6H5L7</accession>
<dbReference type="EMBL" id="GECU01037749">
    <property type="protein sequence ID" value="JAS69957.1"/>
    <property type="molecule type" value="Transcribed_RNA"/>
</dbReference>